<feature type="compositionally biased region" description="Low complexity" evidence="1">
    <location>
        <begin position="150"/>
        <end position="196"/>
    </location>
</feature>
<feature type="region of interest" description="Disordered" evidence="1">
    <location>
        <begin position="307"/>
        <end position="334"/>
    </location>
</feature>
<accession>F0VFK0</accession>
<dbReference type="EMBL" id="FR823388">
    <property type="protein sequence ID" value="CBZ52494.1"/>
    <property type="molecule type" value="Genomic_DNA"/>
</dbReference>
<dbReference type="OMA" id="HIATNAM"/>
<feature type="domain" description="PARP catalytic" evidence="2">
    <location>
        <begin position="35"/>
        <end position="158"/>
    </location>
</feature>
<dbReference type="InterPro" id="IPR051712">
    <property type="entry name" value="ARTD-AVP"/>
</dbReference>
<evidence type="ECO:0000313" key="5">
    <source>
        <dbReference type="Proteomes" id="UP000007494"/>
    </source>
</evidence>
<dbReference type="GO" id="GO:0003950">
    <property type="term" value="F:NAD+ poly-ADP-ribosyltransferase activity"/>
    <property type="evidence" value="ECO:0007669"/>
    <property type="project" value="InterPro"/>
</dbReference>
<reference evidence="3" key="1">
    <citation type="submission" date="2011-02" db="EMBL/GenBank/DDBJ databases">
        <authorList>
            <person name="Aslett M."/>
        </authorList>
    </citation>
    <scope>NUCLEOTIDE SEQUENCE</scope>
    <source>
        <strain evidence="3">Liverpool</strain>
    </source>
</reference>
<feature type="region of interest" description="Disordered" evidence="1">
    <location>
        <begin position="409"/>
        <end position="446"/>
    </location>
</feature>
<dbReference type="OrthoDB" id="333914at2759"/>
<dbReference type="PANTHER" id="PTHR45740:SF2">
    <property type="entry name" value="POLY [ADP-RIBOSE] POLYMERASE"/>
    <property type="match status" value="1"/>
</dbReference>
<name>F0VFK0_NEOCL</name>
<dbReference type="eggNOG" id="ENOG502QYDD">
    <property type="taxonomic scope" value="Eukaryota"/>
</dbReference>
<evidence type="ECO:0000313" key="3">
    <source>
        <dbReference type="EMBL" id="CBZ52494.1"/>
    </source>
</evidence>
<dbReference type="AlphaFoldDB" id="F0VFK0"/>
<organism evidence="3 5">
    <name type="scientific">Neospora caninum (strain Liverpool)</name>
    <dbReference type="NCBI Taxonomy" id="572307"/>
    <lineage>
        <taxon>Eukaryota</taxon>
        <taxon>Sar</taxon>
        <taxon>Alveolata</taxon>
        <taxon>Apicomplexa</taxon>
        <taxon>Conoidasida</taxon>
        <taxon>Coccidia</taxon>
        <taxon>Eucoccidiorida</taxon>
        <taxon>Eimeriorina</taxon>
        <taxon>Sarcocystidae</taxon>
        <taxon>Neospora</taxon>
    </lineage>
</organism>
<evidence type="ECO:0000256" key="1">
    <source>
        <dbReference type="SAM" id="MobiDB-lite"/>
    </source>
</evidence>
<dbReference type="GO" id="GO:1990404">
    <property type="term" value="F:NAD+-protein mono-ADP-ribosyltransferase activity"/>
    <property type="evidence" value="ECO:0007669"/>
    <property type="project" value="TreeGrafter"/>
</dbReference>
<dbReference type="EMBL" id="LN714481">
    <property type="protein sequence ID" value="CEL66471.1"/>
    <property type="molecule type" value="Genomic_DNA"/>
</dbReference>
<evidence type="ECO:0000259" key="2">
    <source>
        <dbReference type="Pfam" id="PF00644"/>
    </source>
</evidence>
<dbReference type="GO" id="GO:0005634">
    <property type="term" value="C:nucleus"/>
    <property type="evidence" value="ECO:0007669"/>
    <property type="project" value="TreeGrafter"/>
</dbReference>
<keyword evidence="5" id="KW-1185">Reference proteome</keyword>
<sequence length="503" mass="53420">MPGPLPAYGPGSMHALSLNVSKCGAFVFHPPPILRIRQIDRLHNPLLLQRYLHEREAMLLFKGNRGCASIDDVIGNPMLRVHPDHSGMVCLNEFFLFHGCKADRAELIAVSGFDFRRGGENRGKLFGAGTYFSPLASKADLYTRPVGDDPAAAPAVAKPARLSSTSATIRASSSTQLQTSVVSGDGAGSAGSSSSSKNNFTCVFKRPACMSAPQGSGSRTPATPREDRGANKSRARALFGFASYGLRKGHGGGRGENEMDPRLSESCVPLTASDSATRGECVECTRSFASVARTPCARFDSCGGLPLKSGKTSSPEESQNGEGEKEVEEEDHNTRYAQRQHIATNAMNQSGQDAEATMANPKTAIRTLILSRVCLGEVYRANRAMPEARMPPAVADPCWDAFRGAGDRGSRSPVAGSGSSGGAASGTARASGKDDSNAPVCNPTSPESQLIHYDSVMAENRTKGGVVDSIEFVVFERGQALPLYCITYTHDPSCCCASCYRYA</sequence>
<gene>
    <name evidence="4" type="ORF">BN1204_022830</name>
    <name evidence="3" type="ORF">NCLIV_022830</name>
</gene>
<feature type="region of interest" description="Disordered" evidence="1">
    <location>
        <begin position="211"/>
        <end position="231"/>
    </location>
</feature>
<proteinExistence type="predicted"/>
<feature type="region of interest" description="Disordered" evidence="1">
    <location>
        <begin position="150"/>
        <end position="197"/>
    </location>
</feature>
<dbReference type="Pfam" id="PF00644">
    <property type="entry name" value="PARP"/>
    <property type="match status" value="1"/>
</dbReference>
<dbReference type="VEuPathDB" id="ToxoDB:NCLIV_022830"/>
<protein>
    <recommendedName>
        <fullName evidence="2">PARP catalytic domain-containing protein</fullName>
    </recommendedName>
</protein>
<dbReference type="Gene3D" id="3.90.228.10">
    <property type="match status" value="2"/>
</dbReference>
<dbReference type="InParanoid" id="F0VFK0"/>
<evidence type="ECO:0000313" key="4">
    <source>
        <dbReference type="EMBL" id="CEL66471.1"/>
    </source>
</evidence>
<dbReference type="RefSeq" id="XP_003882526.1">
    <property type="nucleotide sequence ID" value="XM_003882477.1"/>
</dbReference>
<reference evidence="3" key="2">
    <citation type="submission" date="2011-03" db="EMBL/GenBank/DDBJ databases">
        <title>Comparative genomics and transcriptomics of Neospora caninum and Toxoplasma gondii.</title>
        <authorList>
            <person name="Reid A.J."/>
            <person name="Sohal A."/>
            <person name="Harris D."/>
            <person name="Quail M."/>
            <person name="Sanders M."/>
            <person name="Berriman M."/>
            <person name="Wastling J.M."/>
            <person name="Pain A."/>
        </authorList>
    </citation>
    <scope>NUCLEOTIDE SEQUENCE</scope>
    <source>
        <strain evidence="3">Liverpool</strain>
    </source>
</reference>
<dbReference type="InterPro" id="IPR012317">
    <property type="entry name" value="Poly(ADP-ribose)pol_cat_dom"/>
</dbReference>
<reference evidence="4" key="4">
    <citation type="journal article" date="2015" name="PLoS ONE">
        <title>Comprehensive Evaluation of Toxoplasma gondii VEG and Neospora caninum LIV Genomes with Tachyzoite Stage Transcriptome and Proteome Defines Novel Transcript Features.</title>
        <authorList>
            <person name="Ramaprasad A."/>
            <person name="Mourier T."/>
            <person name="Naeem R."/>
            <person name="Malas T.B."/>
            <person name="Moussa E."/>
            <person name="Panigrahi A."/>
            <person name="Vermont S.J."/>
            <person name="Otto T.D."/>
            <person name="Wastling J."/>
            <person name="Pain A."/>
        </authorList>
    </citation>
    <scope>NUCLEOTIDE SEQUENCE</scope>
    <source>
        <strain evidence="4">Liverpool</strain>
    </source>
</reference>
<dbReference type="SUPFAM" id="SSF56399">
    <property type="entry name" value="ADP-ribosylation"/>
    <property type="match status" value="1"/>
</dbReference>
<dbReference type="GeneID" id="13444574"/>
<dbReference type="PANTHER" id="PTHR45740">
    <property type="entry name" value="POLY [ADP-RIBOSE] POLYMERASE"/>
    <property type="match status" value="1"/>
</dbReference>
<dbReference type="Proteomes" id="UP000007494">
    <property type="component" value="Chromosome VIIa"/>
</dbReference>
<reference evidence="5" key="3">
    <citation type="journal article" date="2012" name="PLoS Pathog.">
        <title>Comparative genomics of the apicomplexan parasites Toxoplasma gondii and Neospora caninum: Coccidia differing in host range and transmission strategy.</title>
        <authorList>
            <person name="Reid A.J."/>
            <person name="Vermont S.J."/>
            <person name="Cotton J.A."/>
            <person name="Harris D."/>
            <person name="Hill-Cawthorne G.A."/>
            <person name="Konen-Waisman S."/>
            <person name="Latham S.M."/>
            <person name="Mourier T."/>
            <person name="Norton R."/>
            <person name="Quail M.A."/>
            <person name="Sanders M."/>
            <person name="Shanmugam D."/>
            <person name="Sohal A."/>
            <person name="Wasmuth J.D."/>
            <person name="Brunk B."/>
            <person name="Grigg M.E."/>
            <person name="Howard J.C."/>
            <person name="Parkinson J."/>
            <person name="Roos D.S."/>
            <person name="Trees A.J."/>
            <person name="Berriman M."/>
            <person name="Pain A."/>
            <person name="Wastling J.M."/>
        </authorList>
    </citation>
    <scope>NUCLEOTIDE SEQUENCE [LARGE SCALE GENOMIC DNA]</scope>
    <source>
        <strain evidence="5">Liverpool</strain>
    </source>
</reference>